<dbReference type="OrthoDB" id="19653at2759"/>
<evidence type="ECO:0000256" key="3">
    <source>
        <dbReference type="ARBA" id="ARBA00022487"/>
    </source>
</evidence>
<dbReference type="InterPro" id="IPR019826">
    <property type="entry name" value="Carboxylesterase_B_AS"/>
</dbReference>
<dbReference type="PANTHER" id="PTHR43142">
    <property type="entry name" value="CARBOXYLIC ESTER HYDROLASE"/>
    <property type="match status" value="1"/>
</dbReference>
<protein>
    <recommendedName>
        <fullName evidence="7">Carboxylic ester hydrolase</fullName>
        <ecNumber evidence="7">3.1.1.-</ecNumber>
    </recommendedName>
</protein>
<dbReference type="PROSITE" id="PS01173">
    <property type="entry name" value="LIPASE_GDXG_HIS"/>
    <property type="match status" value="1"/>
</dbReference>
<dbReference type="InterPro" id="IPR029058">
    <property type="entry name" value="AB_hydrolase_fold"/>
</dbReference>
<keyword evidence="4 7" id="KW-0378">Hydrolase</keyword>
<dbReference type="PROSITE" id="PS00122">
    <property type="entry name" value="CARBOXYLESTERASE_B_1"/>
    <property type="match status" value="1"/>
</dbReference>
<dbReference type="PANTHER" id="PTHR43142:SF1">
    <property type="entry name" value="CARBOXYLIC ESTER HYDROLASE"/>
    <property type="match status" value="1"/>
</dbReference>
<evidence type="ECO:0000313" key="10">
    <source>
        <dbReference type="Proteomes" id="UP000838756"/>
    </source>
</evidence>
<name>A0A8S4R8P4_9NEOP</name>
<evidence type="ECO:0000256" key="5">
    <source>
        <dbReference type="ARBA" id="ARBA00023157"/>
    </source>
</evidence>
<dbReference type="EC" id="3.1.1.-" evidence="7"/>
<dbReference type="AlphaFoldDB" id="A0A8S4R8P4"/>
<dbReference type="Pfam" id="PF00135">
    <property type="entry name" value="COesterase"/>
    <property type="match status" value="1"/>
</dbReference>
<comment type="similarity">
    <text evidence="1 7">Belongs to the type-B carboxylesterase/lipase family.</text>
</comment>
<evidence type="ECO:0000256" key="4">
    <source>
        <dbReference type="ARBA" id="ARBA00022801"/>
    </source>
</evidence>
<evidence type="ECO:0000256" key="7">
    <source>
        <dbReference type="RuleBase" id="RU361235"/>
    </source>
</evidence>
<feature type="domain" description="Carboxylesterase type B" evidence="8">
    <location>
        <begin position="26"/>
        <end position="543"/>
    </location>
</feature>
<evidence type="ECO:0000313" key="9">
    <source>
        <dbReference type="EMBL" id="CAH2233192.1"/>
    </source>
</evidence>
<dbReference type="Proteomes" id="UP000838756">
    <property type="component" value="Unassembled WGS sequence"/>
</dbReference>
<dbReference type="EMBL" id="CAKXAJ010024946">
    <property type="protein sequence ID" value="CAH2233192.1"/>
    <property type="molecule type" value="Genomic_DNA"/>
</dbReference>
<comment type="similarity">
    <text evidence="2">Belongs to the 'GDXG' lipolytic enzyme family.</text>
</comment>
<dbReference type="Gene3D" id="3.40.50.1820">
    <property type="entry name" value="alpha/beta hydrolase"/>
    <property type="match status" value="1"/>
</dbReference>
<dbReference type="InterPro" id="IPR002168">
    <property type="entry name" value="Lipase_GDXG_HIS_AS"/>
</dbReference>
<dbReference type="GO" id="GO:0052689">
    <property type="term" value="F:carboxylic ester hydrolase activity"/>
    <property type="evidence" value="ECO:0007669"/>
    <property type="project" value="UniProtKB-KW"/>
</dbReference>
<accession>A0A8S4R8P4</accession>
<keyword evidence="5" id="KW-1015">Disulfide bond</keyword>
<evidence type="ECO:0000259" key="8">
    <source>
        <dbReference type="Pfam" id="PF00135"/>
    </source>
</evidence>
<evidence type="ECO:0000256" key="2">
    <source>
        <dbReference type="ARBA" id="ARBA00010515"/>
    </source>
</evidence>
<sequence>QGAPRALQEGPCEVRVRLTAGWACGVRGLADNRTAFASFLGVPYAAQPVGQRRFSELEPVQPWADDYDASVEGPRCPQHDVFYGPLLGAAAMSEACIHANIHVPITALPGYNTLRSARHLQPPYETGFADKEVKEQRYLPILVFIHGGGFAFGSGSTGLHGPEYLMHRDVIVITFNYRLNVFGFLSLNSSSIPGNNGLRDVVTLLKWVQDNAMNFGGDPNDVTLAGQSAGASMAHLLSMSTAAEGLFQRAILMSGTGITSFFTTSPVYADVVANLFLSHLGLNASDPENVHQKLVKLPLRDIMGANKLVQDTFGLIAFLPVVESPFPKFTTILDTDPEILLSKGRGKHIPLIIGSTDKECETFRANFEKFDILHRIKENPTLILSPDIVFKVPPKIALEMAKRTVKRYFDGEPTMDKYLKSCTDTFYVYPAIKLAEKRALLDGAPVFLYQFTYTADFSPIKESKGLKFKGSGHVEDMTFIFRTNSLESRKGFSPPTHEDQHMSDWMTKFIKNFMNCDDPACDQYPMTKWQPVDKDSLPINYQEIQMPMLFRRAEIPKEQQEMMQFFDSLQNQTS</sequence>
<keyword evidence="3" id="KW-0719">Serine esterase</keyword>
<keyword evidence="6" id="KW-0325">Glycoprotein</keyword>
<organism evidence="9 10">
    <name type="scientific">Pararge aegeria aegeria</name>
    <dbReference type="NCBI Taxonomy" id="348720"/>
    <lineage>
        <taxon>Eukaryota</taxon>
        <taxon>Metazoa</taxon>
        <taxon>Ecdysozoa</taxon>
        <taxon>Arthropoda</taxon>
        <taxon>Hexapoda</taxon>
        <taxon>Insecta</taxon>
        <taxon>Pterygota</taxon>
        <taxon>Neoptera</taxon>
        <taxon>Endopterygota</taxon>
        <taxon>Lepidoptera</taxon>
        <taxon>Glossata</taxon>
        <taxon>Ditrysia</taxon>
        <taxon>Papilionoidea</taxon>
        <taxon>Nymphalidae</taxon>
        <taxon>Satyrinae</taxon>
        <taxon>Satyrini</taxon>
        <taxon>Parargina</taxon>
        <taxon>Pararge</taxon>
    </lineage>
</organism>
<reference evidence="9" key="1">
    <citation type="submission" date="2022-03" db="EMBL/GenBank/DDBJ databases">
        <authorList>
            <person name="Lindestad O."/>
        </authorList>
    </citation>
    <scope>NUCLEOTIDE SEQUENCE</scope>
</reference>
<proteinExistence type="inferred from homology"/>
<feature type="non-terminal residue" evidence="9">
    <location>
        <position position="574"/>
    </location>
</feature>
<comment type="caution">
    <text evidence="9">The sequence shown here is derived from an EMBL/GenBank/DDBJ whole genome shotgun (WGS) entry which is preliminary data.</text>
</comment>
<evidence type="ECO:0000256" key="6">
    <source>
        <dbReference type="ARBA" id="ARBA00023180"/>
    </source>
</evidence>
<dbReference type="SUPFAM" id="SSF53474">
    <property type="entry name" value="alpha/beta-Hydrolases"/>
    <property type="match status" value="1"/>
</dbReference>
<gene>
    <name evidence="9" type="primary">jg13123</name>
    <name evidence="9" type="ORF">PAEG_LOCUS11317</name>
</gene>
<dbReference type="InterPro" id="IPR002018">
    <property type="entry name" value="CarbesteraseB"/>
</dbReference>
<evidence type="ECO:0000256" key="1">
    <source>
        <dbReference type="ARBA" id="ARBA00005964"/>
    </source>
</evidence>
<keyword evidence="10" id="KW-1185">Reference proteome</keyword>